<organism evidence="3 4">
    <name type="scientific">Branchiostoma floridae</name>
    <name type="common">Florida lancelet</name>
    <name type="synonym">Amphioxus</name>
    <dbReference type="NCBI Taxonomy" id="7739"/>
    <lineage>
        <taxon>Eukaryota</taxon>
        <taxon>Metazoa</taxon>
        <taxon>Chordata</taxon>
        <taxon>Cephalochordata</taxon>
        <taxon>Leptocardii</taxon>
        <taxon>Amphioxiformes</taxon>
        <taxon>Branchiostomatidae</taxon>
        <taxon>Branchiostoma</taxon>
    </lineage>
</organism>
<dbReference type="RefSeq" id="XP_035675675.1">
    <property type="nucleotide sequence ID" value="XM_035819782.1"/>
</dbReference>
<proteinExistence type="predicted"/>
<reference evidence="3" key="1">
    <citation type="journal article" date="2020" name="Nat. Ecol. Evol.">
        <title>Deeply conserved synteny resolves early events in vertebrate evolution.</title>
        <authorList>
            <person name="Simakov O."/>
            <person name="Marletaz F."/>
            <person name="Yue J.X."/>
            <person name="O'Connell B."/>
            <person name="Jenkins J."/>
            <person name="Brandt A."/>
            <person name="Calef R."/>
            <person name="Tung C.H."/>
            <person name="Huang T.K."/>
            <person name="Schmutz J."/>
            <person name="Satoh N."/>
            <person name="Yu J.K."/>
            <person name="Putnam N.H."/>
            <person name="Green R.E."/>
            <person name="Rokhsar D.S."/>
        </authorList>
    </citation>
    <scope>NUCLEOTIDE SEQUENCE [LARGE SCALE GENOMIC DNA]</scope>
    <source>
        <strain evidence="3">S238N-H82</strain>
    </source>
</reference>
<gene>
    <name evidence="4" type="primary">LOC118415289</name>
</gene>
<dbReference type="GeneID" id="118415289"/>
<evidence type="ECO:0000256" key="1">
    <source>
        <dbReference type="SAM" id="Coils"/>
    </source>
</evidence>
<feature type="region of interest" description="Disordered" evidence="2">
    <location>
        <begin position="1"/>
        <end position="190"/>
    </location>
</feature>
<evidence type="ECO:0000313" key="4">
    <source>
        <dbReference type="RefSeq" id="XP_035675675.1"/>
    </source>
</evidence>
<feature type="compositionally biased region" description="Polar residues" evidence="2">
    <location>
        <begin position="160"/>
        <end position="179"/>
    </location>
</feature>
<sequence length="369" mass="40107">MDDSGTYAGGFEQETGESASTPAVEDSKVPETAIVNKASPDDGVSGPPAAAGDVPDTAGAGSKGVDEADSAAILDELVEDEMEPEVSLRDSGIGLDPQPSPSSTTEEPKAQVAEKGPVLVVEDAPVQAQPAPQLDSQPADAESVQDSSTANCDDTKPSESDTTQDPTTPKNDTDLQSENDSLKEKLKAMRGDYEEKVGILELQLDEEKERVEEQARRIKELQKLLRKQQDDDLASQGSGDIKEKAKAAASLRLERDFLVRQYSEGKSTEECLRQTIADMLEEKEKDEQKINDLDVRLKRATKDHEAKDKRLSQLQAELGDVTALVTQLEEHMDRVKVEEARRNIKANKTQTEAESSVTNNEQSTVCTIL</sequence>
<dbReference type="OMA" id="QSTVCTI"/>
<feature type="region of interest" description="Disordered" evidence="2">
    <location>
        <begin position="346"/>
        <end position="369"/>
    </location>
</feature>
<dbReference type="KEGG" id="bfo:118415289"/>
<dbReference type="OrthoDB" id="10071925at2759"/>
<keyword evidence="3" id="KW-1185">Reference proteome</keyword>
<evidence type="ECO:0000313" key="3">
    <source>
        <dbReference type="Proteomes" id="UP000001554"/>
    </source>
</evidence>
<dbReference type="AlphaFoldDB" id="A0A9J7L560"/>
<name>A0A9J7L560_BRAFL</name>
<reference evidence="4" key="2">
    <citation type="submission" date="2025-08" db="UniProtKB">
        <authorList>
            <consortium name="RefSeq"/>
        </authorList>
    </citation>
    <scope>IDENTIFICATION</scope>
    <source>
        <strain evidence="4">S238N-H82</strain>
        <tissue evidence="4">Testes</tissue>
    </source>
</reference>
<keyword evidence="1" id="KW-0175">Coiled coil</keyword>
<feature type="compositionally biased region" description="Basic and acidic residues" evidence="2">
    <location>
        <begin position="180"/>
        <end position="190"/>
    </location>
</feature>
<dbReference type="Proteomes" id="UP000001554">
    <property type="component" value="Chromosome 5"/>
</dbReference>
<evidence type="ECO:0000256" key="2">
    <source>
        <dbReference type="SAM" id="MobiDB-lite"/>
    </source>
</evidence>
<protein>
    <submittedName>
        <fullName evidence="4">Troponin I-like</fullName>
    </submittedName>
</protein>
<feature type="coiled-coil region" evidence="1">
    <location>
        <begin position="190"/>
        <end position="231"/>
    </location>
</feature>
<accession>A0A9J7L560</accession>